<evidence type="ECO:0000259" key="10">
    <source>
        <dbReference type="PROSITE" id="PS51713"/>
    </source>
</evidence>
<feature type="region of interest" description="G3" evidence="7">
    <location>
        <begin position="331"/>
        <end position="334"/>
    </location>
</feature>
<dbReference type="InterPro" id="IPR004044">
    <property type="entry name" value="KH_dom_type_2"/>
</dbReference>
<dbReference type="HAMAP" id="MF_00367">
    <property type="entry name" value="GTPase_Era"/>
    <property type="match status" value="1"/>
</dbReference>
<feature type="region of interest" description="G2" evidence="7">
    <location>
        <begin position="310"/>
        <end position="314"/>
    </location>
</feature>
<proteinExistence type="inferred from homology"/>
<dbReference type="CDD" id="cd22534">
    <property type="entry name" value="KH-II_Era"/>
    <property type="match status" value="1"/>
</dbReference>
<dbReference type="EMBL" id="CM035432">
    <property type="protein sequence ID" value="KAH7295722.1"/>
    <property type="molecule type" value="Genomic_DNA"/>
</dbReference>
<evidence type="ECO:0000256" key="8">
    <source>
        <dbReference type="RuleBase" id="RU003761"/>
    </source>
</evidence>
<dbReference type="PANTHER" id="PTHR42698">
    <property type="entry name" value="GTPASE ERA"/>
    <property type="match status" value="1"/>
</dbReference>
<dbReference type="InterPro" id="IPR015946">
    <property type="entry name" value="KH_dom-like_a/b"/>
</dbReference>
<dbReference type="Pfam" id="PF01926">
    <property type="entry name" value="MMR_HSR1"/>
    <property type="match status" value="1"/>
</dbReference>
<dbReference type="SUPFAM" id="SSF52540">
    <property type="entry name" value="P-loop containing nucleoside triphosphate hydrolases"/>
    <property type="match status" value="1"/>
</dbReference>
<keyword evidence="12" id="KW-1185">Reference proteome</keyword>
<evidence type="ECO:0000256" key="2">
    <source>
        <dbReference type="ARBA" id="ARBA00022528"/>
    </source>
</evidence>
<dbReference type="OrthoDB" id="8954335at2759"/>
<dbReference type="SUPFAM" id="SSF54814">
    <property type="entry name" value="Prokaryotic type KH domain (KH-domain type II)"/>
    <property type="match status" value="1"/>
</dbReference>
<dbReference type="InterPro" id="IPR005225">
    <property type="entry name" value="Small_GTP-bd"/>
</dbReference>
<reference evidence="11 12" key="1">
    <citation type="submission" date="2021-08" db="EMBL/GenBank/DDBJ databases">
        <title>WGS assembly of Ceratopteris richardii.</title>
        <authorList>
            <person name="Marchant D.B."/>
            <person name="Chen G."/>
            <person name="Jenkins J."/>
            <person name="Shu S."/>
            <person name="Leebens-Mack J."/>
            <person name="Grimwood J."/>
            <person name="Schmutz J."/>
            <person name="Soltis P."/>
            <person name="Soltis D."/>
            <person name="Chen Z.-H."/>
        </authorList>
    </citation>
    <scope>NUCLEOTIDE SEQUENCE [LARGE SCALE GENOMIC DNA]</scope>
    <source>
        <strain evidence="11">Whitten #5841</strain>
        <tissue evidence="11">Leaf</tissue>
    </source>
</reference>
<name>A0A8T2RGU8_CERRI</name>
<gene>
    <name evidence="11" type="ORF">KP509_27G062200</name>
</gene>
<feature type="domain" description="KH type-2" evidence="9">
    <location>
        <begin position="486"/>
        <end position="563"/>
    </location>
</feature>
<evidence type="ECO:0000256" key="1">
    <source>
        <dbReference type="ARBA" id="ARBA00007921"/>
    </source>
</evidence>
<comment type="similarity">
    <text evidence="1 7 8">Belongs to the TRAFAC class TrmE-Era-EngA-EngB-Septin-like GTPase superfamily. Era GTPase family.</text>
</comment>
<dbReference type="InterPro" id="IPR009019">
    <property type="entry name" value="KH_sf_prok-type"/>
</dbReference>
<keyword evidence="4 6" id="KW-0694">RNA-binding</keyword>
<dbReference type="PROSITE" id="PS50823">
    <property type="entry name" value="KH_TYPE_2"/>
    <property type="match status" value="1"/>
</dbReference>
<dbReference type="Gene3D" id="3.30.300.20">
    <property type="match status" value="1"/>
</dbReference>
<accession>A0A8T2RGU8</accession>
<dbReference type="InterPro" id="IPR027417">
    <property type="entry name" value="P-loop_NTPase"/>
</dbReference>
<dbReference type="GO" id="GO:0043024">
    <property type="term" value="F:ribosomal small subunit binding"/>
    <property type="evidence" value="ECO:0007669"/>
    <property type="project" value="TreeGrafter"/>
</dbReference>
<evidence type="ECO:0000256" key="7">
    <source>
        <dbReference type="PROSITE-ProRule" id="PRU01050"/>
    </source>
</evidence>
<dbReference type="NCBIfam" id="TIGR00231">
    <property type="entry name" value="small_GTP"/>
    <property type="match status" value="1"/>
</dbReference>
<feature type="domain" description="Era-type G" evidence="10">
    <location>
        <begin position="276"/>
        <end position="458"/>
    </location>
</feature>
<evidence type="ECO:0000256" key="6">
    <source>
        <dbReference type="PROSITE-ProRule" id="PRU00118"/>
    </source>
</evidence>
<feature type="region of interest" description="G5" evidence="7">
    <location>
        <begin position="434"/>
        <end position="436"/>
    </location>
</feature>
<keyword evidence="2" id="KW-0934">Plastid</keyword>
<evidence type="ECO:0000313" key="11">
    <source>
        <dbReference type="EMBL" id="KAH7295722.1"/>
    </source>
</evidence>
<evidence type="ECO:0000256" key="5">
    <source>
        <dbReference type="ARBA" id="ARBA00023134"/>
    </source>
</evidence>
<evidence type="ECO:0000259" key="9">
    <source>
        <dbReference type="PROSITE" id="PS50823"/>
    </source>
</evidence>
<evidence type="ECO:0000256" key="4">
    <source>
        <dbReference type="ARBA" id="ARBA00022884"/>
    </source>
</evidence>
<dbReference type="GO" id="GO:0005525">
    <property type="term" value="F:GTP binding"/>
    <property type="evidence" value="ECO:0007669"/>
    <property type="project" value="UniProtKB-UniRule"/>
</dbReference>
<evidence type="ECO:0000256" key="3">
    <source>
        <dbReference type="ARBA" id="ARBA00022741"/>
    </source>
</evidence>
<keyword evidence="5 7" id="KW-0342">GTP-binding</keyword>
<dbReference type="InterPro" id="IPR006073">
    <property type="entry name" value="GTP-bd"/>
</dbReference>
<dbReference type="FunFam" id="3.40.50.300:FF:001190">
    <property type="entry name" value="GTP-binding protein ERG"/>
    <property type="match status" value="1"/>
</dbReference>
<dbReference type="EMBL" id="CM035432">
    <property type="protein sequence ID" value="KAH7295720.1"/>
    <property type="molecule type" value="Genomic_DNA"/>
</dbReference>
<dbReference type="NCBIfam" id="TIGR00436">
    <property type="entry name" value="era"/>
    <property type="match status" value="1"/>
</dbReference>
<dbReference type="PROSITE" id="PS51713">
    <property type="entry name" value="G_ERA"/>
    <property type="match status" value="1"/>
</dbReference>
<dbReference type="InterPro" id="IPR005662">
    <property type="entry name" value="GTPase_Era-like"/>
</dbReference>
<comment type="caution">
    <text evidence="11">The sequence shown here is derived from an EMBL/GenBank/DDBJ whole genome shotgun (WGS) entry which is preliminary data.</text>
</comment>
<keyword evidence="3 7" id="KW-0547">Nucleotide-binding</keyword>
<sequence>MARPRVRIFYPGGFQSVITRREVALIPGVSELAAVQRWHHFTQIRSEHHLTGFARFIGTRGSLCYKGSFCADASFFILKNTPQSKSRGISTDSEICELPKRGSVKVVHKDRSQKASSKLCKDIGTQKSLNMRNLGLLKDIQDLEGEEDSDDGEHLKIDGICPDQSRAAQYHDSSESMDDQTEGGDLLEVMEDDSDIDSDNDGVRVTTQDELDSDDDGARIITPNDVFAGIERRTFEKLPEKEQEKVTRKMMDQLISAALDEPDEVEDGEVPEDQQYSVRVGIIGAVNAGKSSLTNFMVGTKVAAVSRKRNTTISEILGVVTKGKTQIVLYDTPGLVLDILGKPSKSDVRHRSESAWQLFYHCEVLLVLVDAYRQIHKSDKRVIRLVEKLGSEVSPNLKKSLVLNKVDIVENKKQLLPLAQQFENLPGYENIFMISALTGSGVKDVVSYLSSQAVKRPWEEDPDPLNEDAVRTLSMEVVREHLLDLVHEEIPYELDHQLVDWQELDDGSLRIEQHLYLPKKGQCRIIVGKHGSKIREIGTKACMELRKLLNRKVHLFLEVKHRG</sequence>
<dbReference type="PANTHER" id="PTHR42698:SF1">
    <property type="entry name" value="GTPASE ERA, MITOCHONDRIAL"/>
    <property type="match status" value="1"/>
</dbReference>
<dbReference type="GO" id="GO:0000028">
    <property type="term" value="P:ribosomal small subunit assembly"/>
    <property type="evidence" value="ECO:0007669"/>
    <property type="project" value="TreeGrafter"/>
</dbReference>
<dbReference type="Proteomes" id="UP000825935">
    <property type="component" value="Chromosome 27"/>
</dbReference>
<dbReference type="OMA" id="PKQQPNW"/>
<organism evidence="11 12">
    <name type="scientific">Ceratopteris richardii</name>
    <name type="common">Triangle waterfern</name>
    <dbReference type="NCBI Taxonomy" id="49495"/>
    <lineage>
        <taxon>Eukaryota</taxon>
        <taxon>Viridiplantae</taxon>
        <taxon>Streptophyta</taxon>
        <taxon>Embryophyta</taxon>
        <taxon>Tracheophyta</taxon>
        <taxon>Polypodiopsida</taxon>
        <taxon>Polypodiidae</taxon>
        <taxon>Polypodiales</taxon>
        <taxon>Pteridineae</taxon>
        <taxon>Pteridaceae</taxon>
        <taxon>Parkerioideae</taxon>
        <taxon>Ceratopteris</taxon>
    </lineage>
</organism>
<dbReference type="GO" id="GO:0019843">
    <property type="term" value="F:rRNA binding"/>
    <property type="evidence" value="ECO:0007669"/>
    <property type="project" value="TreeGrafter"/>
</dbReference>
<dbReference type="Pfam" id="PF07650">
    <property type="entry name" value="KH_2"/>
    <property type="match status" value="1"/>
</dbReference>
<keyword evidence="2" id="KW-0150">Chloroplast</keyword>
<feature type="region of interest" description="G1" evidence="7">
    <location>
        <begin position="284"/>
        <end position="291"/>
    </location>
</feature>
<feature type="region of interest" description="G4" evidence="7">
    <location>
        <begin position="404"/>
        <end position="407"/>
    </location>
</feature>
<dbReference type="CDD" id="cd04163">
    <property type="entry name" value="Era"/>
    <property type="match status" value="1"/>
</dbReference>
<dbReference type="Gene3D" id="3.40.50.300">
    <property type="entry name" value="P-loop containing nucleotide triphosphate hydrolases"/>
    <property type="match status" value="1"/>
</dbReference>
<dbReference type="AlphaFoldDB" id="A0A8T2RGU8"/>
<evidence type="ECO:0000313" key="12">
    <source>
        <dbReference type="Proteomes" id="UP000825935"/>
    </source>
</evidence>
<protein>
    <submittedName>
        <fullName evidence="11">Uncharacterized protein</fullName>
    </submittedName>
</protein>
<dbReference type="InterPro" id="IPR030388">
    <property type="entry name" value="G_ERA_dom"/>
</dbReference>